<evidence type="ECO:0000256" key="1">
    <source>
        <dbReference type="SAM" id="MobiDB-lite"/>
    </source>
</evidence>
<dbReference type="RefSeq" id="XP_052123664.1">
    <property type="nucleotide sequence ID" value="XM_052267704.1"/>
</dbReference>
<feature type="compositionally biased region" description="Basic and acidic residues" evidence="1">
    <location>
        <begin position="164"/>
        <end position="173"/>
    </location>
</feature>
<accession>A0A9C6WY11</accession>
<gene>
    <name evidence="3" type="primary">LOC113215823</name>
</gene>
<evidence type="ECO:0000313" key="3">
    <source>
        <dbReference type="RefSeq" id="XP_052123664.1"/>
    </source>
</evidence>
<proteinExistence type="predicted"/>
<reference evidence="3" key="1">
    <citation type="submission" date="2025-08" db="UniProtKB">
        <authorList>
            <consortium name="RefSeq"/>
        </authorList>
    </citation>
    <scope>IDENTIFICATION</scope>
    <source>
        <tissue evidence="3">Whole organism</tissue>
    </source>
</reference>
<sequence length="246" mass="27445">MTMTVLSRAMSGDPEIGNFKNPITVNFLHFLLKKFGSSPTYQVSDGQNVAQPQEIPGHKMVHLIKGHALKIHKGGRNVLIVDSKSHKKPSLFARKTIVQLYGEKQLASLTVKGRKKGSIRISDKDLAAIYEFVVEYTKPKKFSWEDFLQSLTKKISAAKSPKSSKADEEDKITPSKMNTPKKGQPTKDEERVIASPSKFQRGLTVTELPSSSSSSGLEVQLHYSLNIYLILTVLTIEDKHVARRQV</sequence>
<dbReference type="Proteomes" id="UP000504606">
    <property type="component" value="Unplaced"/>
</dbReference>
<evidence type="ECO:0000313" key="2">
    <source>
        <dbReference type="Proteomes" id="UP000504606"/>
    </source>
</evidence>
<keyword evidence="2" id="KW-1185">Reference proteome</keyword>
<feature type="region of interest" description="Disordered" evidence="1">
    <location>
        <begin position="158"/>
        <end position="193"/>
    </location>
</feature>
<name>A0A9C6WY11_FRAOC</name>
<protein>
    <submittedName>
        <fullName evidence="3">Uncharacterized protein LOC113215823 isoform X2</fullName>
    </submittedName>
</protein>
<organism evidence="2 3">
    <name type="scientific">Frankliniella occidentalis</name>
    <name type="common">Western flower thrips</name>
    <name type="synonym">Euthrips occidentalis</name>
    <dbReference type="NCBI Taxonomy" id="133901"/>
    <lineage>
        <taxon>Eukaryota</taxon>
        <taxon>Metazoa</taxon>
        <taxon>Ecdysozoa</taxon>
        <taxon>Arthropoda</taxon>
        <taxon>Hexapoda</taxon>
        <taxon>Insecta</taxon>
        <taxon>Pterygota</taxon>
        <taxon>Neoptera</taxon>
        <taxon>Paraneoptera</taxon>
        <taxon>Thysanoptera</taxon>
        <taxon>Terebrantia</taxon>
        <taxon>Thripoidea</taxon>
        <taxon>Thripidae</taxon>
        <taxon>Frankliniella</taxon>
    </lineage>
</organism>
<dbReference type="GeneID" id="113215823"/>
<dbReference type="AlphaFoldDB" id="A0A9C6WY11"/>